<dbReference type="WBParaSite" id="EgrG_000710800">
    <property type="protein sequence ID" value="EgrG_000710800"/>
    <property type="gene ID" value="EgrG_000710800"/>
</dbReference>
<organism evidence="6">
    <name type="scientific">Echinococcus granulosus</name>
    <name type="common">Hydatid tapeworm</name>
    <dbReference type="NCBI Taxonomy" id="6210"/>
    <lineage>
        <taxon>Eukaryota</taxon>
        <taxon>Metazoa</taxon>
        <taxon>Spiralia</taxon>
        <taxon>Lophotrochozoa</taxon>
        <taxon>Platyhelminthes</taxon>
        <taxon>Cestoda</taxon>
        <taxon>Eucestoda</taxon>
        <taxon>Cyclophyllidea</taxon>
        <taxon>Taeniidae</taxon>
        <taxon>Echinococcus</taxon>
        <taxon>Echinococcus granulosus group</taxon>
    </lineage>
</organism>
<keyword evidence="1 2" id="KW-0694">RNA-binding</keyword>
<dbReference type="SMART" id="SM00715">
    <property type="entry name" value="LA"/>
    <property type="match status" value="1"/>
</dbReference>
<sequence length="626" mass="68759">MCCGISLPSSGVDSTQWRRRGCEGDTQTAGVLLDANLSHDGFFRAEVQRTPDASLGVDLLLRCNKLKALGATRDHLLAAAERSKLLEVNATSTAIRRKTPFNLAPTSTDCIVLATGIPCLQPQTEEEEEEMDQTMDEVEAEEEMEEGEEDDMEQGKSAVDNDQIEEDVVTDVVAMRCASTIDWLRDQLKEFGSVKYINVPRFKTSGSIRGFGFVEFASKGAAERAVSALAPTEKDLVCPPNLQTNVSGRKVAAFASASSMPEAGWTPKLAPYATNLSMDERLARQFVWRCCSRRSKQVVSAYRRLLVAGYCMPNPLDAEYRLITEGVCSLNSRGEGESAVVGVGMVRGRELHLFAYCNCERMLKETNRLLAGAERKRHAPMLHPPHAYHGETSTTTSAIAVVTPSATTVTEEVTAVAEAEKSPGAALPDNFYPGTVVEVYWPLDEELQQMEPRLQMRRVRAAIEHNILQPHRLLRAVAHFDTKPCDHPPPLEEMRGGMDPVPIPSTSHCVTTVRVFVRFRGVAEARTFARLLSDCTMGNGDDSGSGGGCFAWGSVLEGQREREYCVAIAVAKAGGAERRRRAQVAKRRRKADQQQQHQPAQLQKPIVAAVVDNGLPKPTQIVFDED</sequence>
<name>A0A068WUD1_ECHGR</name>
<reference evidence="8" key="3">
    <citation type="submission" date="2020-10" db="UniProtKB">
        <authorList>
            <consortium name="WormBaseParasite"/>
        </authorList>
    </citation>
    <scope>IDENTIFICATION</scope>
</reference>
<evidence type="ECO:0000256" key="3">
    <source>
        <dbReference type="SAM" id="MobiDB-lite"/>
    </source>
</evidence>
<dbReference type="EMBL" id="LK028591">
    <property type="protein sequence ID" value="CDS23420.1"/>
    <property type="molecule type" value="Genomic_DNA"/>
</dbReference>
<feature type="domain" description="HTH La-type RNA-binding" evidence="5">
    <location>
        <begin position="14"/>
        <end position="105"/>
    </location>
</feature>
<dbReference type="Proteomes" id="UP000492820">
    <property type="component" value="Unassembled WGS sequence"/>
</dbReference>
<evidence type="ECO:0000256" key="1">
    <source>
        <dbReference type="ARBA" id="ARBA00022884"/>
    </source>
</evidence>
<dbReference type="GO" id="GO:0003723">
    <property type="term" value="F:RNA binding"/>
    <property type="evidence" value="ECO:0007669"/>
    <property type="project" value="UniProtKB-UniRule"/>
</dbReference>
<accession>A0A068WUD1</accession>
<feature type="domain" description="RRM" evidence="4">
    <location>
        <begin position="165"/>
        <end position="258"/>
    </location>
</feature>
<dbReference type="PROSITE" id="PS50961">
    <property type="entry name" value="HTH_LA"/>
    <property type="match status" value="1"/>
</dbReference>
<dbReference type="AlphaFoldDB" id="A0A068WUD1"/>
<dbReference type="GO" id="GO:1990904">
    <property type="term" value="C:ribonucleoprotein complex"/>
    <property type="evidence" value="ECO:0007669"/>
    <property type="project" value="UniProtKB-KW"/>
</dbReference>
<feature type="compositionally biased region" description="Acidic residues" evidence="3">
    <location>
        <begin position="125"/>
        <end position="152"/>
    </location>
</feature>
<dbReference type="Gene3D" id="1.10.10.10">
    <property type="entry name" value="Winged helix-like DNA-binding domain superfamily/Winged helix DNA-binding domain"/>
    <property type="match status" value="1"/>
</dbReference>
<evidence type="ECO:0000256" key="2">
    <source>
        <dbReference type="PROSITE-ProRule" id="PRU00332"/>
    </source>
</evidence>
<feature type="region of interest" description="Disordered" evidence="3">
    <location>
        <begin position="125"/>
        <end position="161"/>
    </location>
</feature>
<feature type="compositionally biased region" description="Low complexity" evidence="3">
    <location>
        <begin position="593"/>
        <end position="604"/>
    </location>
</feature>
<dbReference type="InterPro" id="IPR000504">
    <property type="entry name" value="RRM_dom"/>
</dbReference>
<dbReference type="InterPro" id="IPR036388">
    <property type="entry name" value="WH-like_DNA-bd_sf"/>
</dbReference>
<dbReference type="InterPro" id="IPR012677">
    <property type="entry name" value="Nucleotide-bd_a/b_plait_sf"/>
</dbReference>
<dbReference type="InterPro" id="IPR006630">
    <property type="entry name" value="La_HTH"/>
</dbReference>
<protein>
    <submittedName>
        <fullName evidence="6 8">Lupus la ribonucleoprotein</fullName>
    </submittedName>
</protein>
<evidence type="ECO:0000259" key="4">
    <source>
        <dbReference type="PROSITE" id="PS50102"/>
    </source>
</evidence>
<evidence type="ECO:0000313" key="8">
    <source>
        <dbReference type="WBParaSite" id="EgrG_000710800"/>
    </source>
</evidence>
<reference evidence="6 7" key="1">
    <citation type="journal article" date="2013" name="Nature">
        <title>The genomes of four tapeworm species reveal adaptations to parasitism.</title>
        <authorList>
            <person name="Tsai I.J."/>
            <person name="Zarowiecki M."/>
            <person name="Holroyd N."/>
            <person name="Garciarrubio A."/>
            <person name="Sanchez-Flores A."/>
            <person name="Brooks K.L."/>
            <person name="Tracey A."/>
            <person name="Bobes R.J."/>
            <person name="Fragoso G."/>
            <person name="Sciutto E."/>
            <person name="Aslett M."/>
            <person name="Beasley H."/>
            <person name="Bennett H.M."/>
            <person name="Cai J."/>
            <person name="Camicia F."/>
            <person name="Clark R."/>
            <person name="Cucher M."/>
            <person name="De Silva N."/>
            <person name="Day T.A."/>
            <person name="Deplazes P."/>
            <person name="Estrada K."/>
            <person name="Fernandez C."/>
            <person name="Holland P.W."/>
            <person name="Hou J."/>
            <person name="Hu S."/>
            <person name="Huckvale T."/>
            <person name="Hung S.S."/>
            <person name="Kamenetzky L."/>
            <person name="Keane J.A."/>
            <person name="Kiss F."/>
            <person name="Koziol U."/>
            <person name="Lambert O."/>
            <person name="Liu K."/>
            <person name="Luo X."/>
            <person name="Luo Y."/>
            <person name="Macchiaroli N."/>
            <person name="Nichol S."/>
            <person name="Paps J."/>
            <person name="Parkinson J."/>
            <person name="Pouchkina-Stantcheva N."/>
            <person name="Riddiford N."/>
            <person name="Rosenzvit M."/>
            <person name="Salinas G."/>
            <person name="Wasmuth J.D."/>
            <person name="Zamanian M."/>
            <person name="Zheng Y."/>
            <person name="Cai X."/>
            <person name="Soberon X."/>
            <person name="Olson P.D."/>
            <person name="Laclette J.P."/>
            <person name="Brehm K."/>
            <person name="Berriman M."/>
            <person name="Garciarrubio A."/>
            <person name="Bobes R.J."/>
            <person name="Fragoso G."/>
            <person name="Sanchez-Flores A."/>
            <person name="Estrada K."/>
            <person name="Cevallos M.A."/>
            <person name="Morett E."/>
            <person name="Gonzalez V."/>
            <person name="Portillo T."/>
            <person name="Ochoa-Leyva A."/>
            <person name="Jose M.V."/>
            <person name="Sciutto E."/>
            <person name="Landa A."/>
            <person name="Jimenez L."/>
            <person name="Valdes V."/>
            <person name="Carrero J.C."/>
            <person name="Larralde C."/>
            <person name="Morales-Montor J."/>
            <person name="Limon-Lason J."/>
            <person name="Soberon X."/>
            <person name="Laclette J.P."/>
        </authorList>
    </citation>
    <scope>NUCLEOTIDE SEQUENCE [LARGE SCALE GENOMIC DNA]</scope>
</reference>
<dbReference type="SUPFAM" id="SSF54928">
    <property type="entry name" value="RNA-binding domain, RBD"/>
    <property type="match status" value="1"/>
</dbReference>
<evidence type="ECO:0000313" key="7">
    <source>
        <dbReference type="Proteomes" id="UP000492820"/>
    </source>
</evidence>
<dbReference type="InterPro" id="IPR035979">
    <property type="entry name" value="RBD_domain_sf"/>
</dbReference>
<reference evidence="6" key="2">
    <citation type="submission" date="2014-06" db="EMBL/GenBank/DDBJ databases">
        <authorList>
            <person name="Aslett M."/>
        </authorList>
    </citation>
    <scope>NUCLEOTIDE SEQUENCE</scope>
</reference>
<dbReference type="Gene3D" id="3.30.70.330">
    <property type="match status" value="1"/>
</dbReference>
<proteinExistence type="predicted"/>
<dbReference type="Pfam" id="PF00076">
    <property type="entry name" value="RRM_1"/>
    <property type="match status" value="1"/>
</dbReference>
<feature type="compositionally biased region" description="Basic residues" evidence="3">
    <location>
        <begin position="578"/>
        <end position="590"/>
    </location>
</feature>
<keyword evidence="6" id="KW-0687">Ribonucleoprotein</keyword>
<dbReference type="SUPFAM" id="SSF46785">
    <property type="entry name" value="Winged helix' DNA-binding domain"/>
    <property type="match status" value="1"/>
</dbReference>
<dbReference type="InterPro" id="IPR036390">
    <property type="entry name" value="WH_DNA-bd_sf"/>
</dbReference>
<evidence type="ECO:0000259" key="5">
    <source>
        <dbReference type="PROSITE" id="PS50961"/>
    </source>
</evidence>
<evidence type="ECO:0000313" key="6">
    <source>
        <dbReference type="EMBL" id="CDS23420.1"/>
    </source>
</evidence>
<dbReference type="PROSITE" id="PS50102">
    <property type="entry name" value="RRM"/>
    <property type="match status" value="1"/>
</dbReference>
<feature type="region of interest" description="Disordered" evidence="3">
    <location>
        <begin position="577"/>
        <end position="605"/>
    </location>
</feature>
<gene>
    <name evidence="6" type="ORF">EgrG_000710800</name>
</gene>